<dbReference type="InterPro" id="IPR001611">
    <property type="entry name" value="Leu-rich_rpt"/>
</dbReference>
<proteinExistence type="predicted"/>
<dbReference type="Gene3D" id="3.80.10.10">
    <property type="entry name" value="Ribonuclease Inhibitor"/>
    <property type="match status" value="1"/>
</dbReference>
<comment type="caution">
    <text evidence="5">The sequence shown here is derived from an EMBL/GenBank/DDBJ whole genome shotgun (WGS) entry which is preliminary data.</text>
</comment>
<dbReference type="Proteomes" id="UP001153069">
    <property type="component" value="Unassembled WGS sequence"/>
</dbReference>
<evidence type="ECO:0000256" key="1">
    <source>
        <dbReference type="ARBA" id="ARBA00022614"/>
    </source>
</evidence>
<dbReference type="EMBL" id="CAICTM010001329">
    <property type="protein sequence ID" value="CAB9522694.1"/>
    <property type="molecule type" value="Genomic_DNA"/>
</dbReference>
<evidence type="ECO:0000256" key="4">
    <source>
        <dbReference type="SAM" id="Phobius"/>
    </source>
</evidence>
<feature type="transmembrane region" description="Helical" evidence="4">
    <location>
        <begin position="280"/>
        <end position="303"/>
    </location>
</feature>
<dbReference type="SUPFAM" id="SSF52047">
    <property type="entry name" value="RNI-like"/>
    <property type="match status" value="1"/>
</dbReference>
<dbReference type="PANTHER" id="PTHR48065">
    <property type="entry name" value="OS10G0469600 PROTEIN"/>
    <property type="match status" value="1"/>
</dbReference>
<dbReference type="AlphaFoldDB" id="A0A9N8EPB3"/>
<sequence length="793" mass="86075">MKELKDGGLSSARDTEKTAARIPESETDTTTNVVGVGISIDDNVDLTKKQRDTEMEDEEEKSAIILHELDDGGLSEEVNEERVAAITASDTDSTIAVGVGIDINTESDLVKQQKPAVKYKEGVEDAIIQSLIPGAHPVANSNPADSRDKSGSEPFHCLDFLTKTEADKSQQPDHHIPPPRLTGTQDDSAPRTSLTRGHGLFQQSAGIPGAHARGGGFINLTDERASMSSSEHDSTTSDHTTPVANLVDEDEEAGLDLPRATSMETRPSNANGTWHHEKKILLALGAIGLLVVIIVIVVTLSLVGDQNPDNEEIAPPTTAITAAPSMAPTVSVANYYLSLLPDYSVRAVQNDPESPQAQAFEWLLEDVGSHNIVFEDWRIHQRFALACLYYATGGDQWRQRDNWMNHTVHECAWHSEVRNLVTQQLEPMCDEKGVISEFGLPRNNLRNTLPPELFLLTSLRNLVLEYNLQLQGPIPDQVGQLTALARLWIHNMQQGGTIPSQVGRLTNLQALSLSGNGHTGSLPTEFSLLTKLHTLVLGQNDQLTGPVLNTLLSLPQVRRFSIDNNDHSGTIPEEVGQLSNLRWLLLSGNRFHGTLPSTIGLLSNMRVLSLSRNQLEGVLPAELGLLTASTLLSLHTNNFWSTIPSELGNLSNLSVGLTLHKNPLLGGTLPTQLGRFTGLYALDFRENNHTGSIPSELGLLTSLGKLDLSNNELIGTIPEALHTLNQSLYYLDVQGNALLSGSVPQALCQINATCIPSFLRGPCIPAEGAHLAFDNTSLECACDCHNETVTPWN</sequence>
<feature type="compositionally biased region" description="Polar residues" evidence="3">
    <location>
        <begin position="182"/>
        <end position="195"/>
    </location>
</feature>
<name>A0A9N8EPB3_9STRA</name>
<evidence type="ECO:0000256" key="2">
    <source>
        <dbReference type="ARBA" id="ARBA00022737"/>
    </source>
</evidence>
<dbReference type="GO" id="GO:0016301">
    <property type="term" value="F:kinase activity"/>
    <property type="evidence" value="ECO:0007669"/>
    <property type="project" value="UniProtKB-KW"/>
</dbReference>
<accession>A0A9N8EPB3</accession>
<gene>
    <name evidence="5" type="ORF">SEMRO_1331_G263500.1</name>
</gene>
<organism evidence="5 6">
    <name type="scientific">Seminavis robusta</name>
    <dbReference type="NCBI Taxonomy" id="568900"/>
    <lineage>
        <taxon>Eukaryota</taxon>
        <taxon>Sar</taxon>
        <taxon>Stramenopiles</taxon>
        <taxon>Ochrophyta</taxon>
        <taxon>Bacillariophyta</taxon>
        <taxon>Bacillariophyceae</taxon>
        <taxon>Bacillariophycidae</taxon>
        <taxon>Naviculales</taxon>
        <taxon>Naviculaceae</taxon>
        <taxon>Seminavis</taxon>
    </lineage>
</organism>
<keyword evidence="1" id="KW-0433">Leucine-rich repeat</keyword>
<dbReference type="OrthoDB" id="38453at2759"/>
<keyword evidence="4" id="KW-0812">Transmembrane</keyword>
<dbReference type="InterPro" id="IPR032675">
    <property type="entry name" value="LRR_dom_sf"/>
</dbReference>
<feature type="compositionally biased region" description="Basic and acidic residues" evidence="3">
    <location>
        <begin position="162"/>
        <end position="176"/>
    </location>
</feature>
<evidence type="ECO:0000313" key="6">
    <source>
        <dbReference type="Proteomes" id="UP001153069"/>
    </source>
</evidence>
<reference evidence="5" key="1">
    <citation type="submission" date="2020-06" db="EMBL/GenBank/DDBJ databases">
        <authorList>
            <consortium name="Plant Systems Biology data submission"/>
        </authorList>
    </citation>
    <scope>NUCLEOTIDE SEQUENCE</scope>
    <source>
        <strain evidence="5">D6</strain>
    </source>
</reference>
<keyword evidence="4" id="KW-1133">Transmembrane helix</keyword>
<dbReference type="FunFam" id="3.80.10.10:FF:000041">
    <property type="entry name" value="LRR receptor-like serine/threonine-protein kinase ERECTA"/>
    <property type="match status" value="3"/>
</dbReference>
<keyword evidence="6" id="KW-1185">Reference proteome</keyword>
<protein>
    <submittedName>
        <fullName evidence="5">LRR receptor-like serine threonine-protein kinase</fullName>
    </submittedName>
</protein>
<keyword evidence="5" id="KW-0418">Kinase</keyword>
<feature type="region of interest" description="Disordered" evidence="3">
    <location>
        <begin position="134"/>
        <end position="195"/>
    </location>
</feature>
<keyword evidence="5" id="KW-0675">Receptor</keyword>
<evidence type="ECO:0000256" key="3">
    <source>
        <dbReference type="SAM" id="MobiDB-lite"/>
    </source>
</evidence>
<feature type="region of interest" description="Disordered" evidence="3">
    <location>
        <begin position="1"/>
        <end position="34"/>
    </location>
</feature>
<dbReference type="Pfam" id="PF00560">
    <property type="entry name" value="LRR_1"/>
    <property type="match status" value="4"/>
</dbReference>
<keyword evidence="4" id="KW-0472">Membrane</keyword>
<keyword evidence="5" id="KW-0808">Transferase</keyword>
<keyword evidence="2" id="KW-0677">Repeat</keyword>
<evidence type="ECO:0000313" key="5">
    <source>
        <dbReference type="EMBL" id="CAB9522694.1"/>
    </source>
</evidence>
<dbReference type="PANTHER" id="PTHR48065:SF75">
    <property type="entry name" value="LEUCINE-RICH REPEAT-CONTAINING N-TERMINAL PLANT-TYPE DOMAIN-CONTAINING PROTEIN"/>
    <property type="match status" value="1"/>
</dbReference>